<gene>
    <name evidence="3" type="ORF">Ssi02_53620</name>
</gene>
<dbReference type="CDD" id="cd06558">
    <property type="entry name" value="crotonase-like"/>
    <property type="match status" value="1"/>
</dbReference>
<evidence type="ECO:0000256" key="1">
    <source>
        <dbReference type="ARBA" id="ARBA00005254"/>
    </source>
</evidence>
<dbReference type="InterPro" id="IPR001753">
    <property type="entry name" value="Enoyl-CoA_hydra/iso"/>
</dbReference>
<dbReference type="PANTHER" id="PTHR11941:SF54">
    <property type="entry name" value="ENOYL-COA HYDRATASE, MITOCHONDRIAL"/>
    <property type="match status" value="1"/>
</dbReference>
<dbReference type="GO" id="GO:0003824">
    <property type="term" value="F:catalytic activity"/>
    <property type="evidence" value="ECO:0007669"/>
    <property type="project" value="InterPro"/>
</dbReference>
<protein>
    <submittedName>
        <fullName evidence="3">Enoyl-CoA hydratase</fullName>
    </submittedName>
</protein>
<name>A0A919V9C0_9ACTN</name>
<comment type="caution">
    <text evidence="3">The sequence shown here is derived from an EMBL/GenBank/DDBJ whole genome shotgun (WGS) entry which is preliminary data.</text>
</comment>
<sequence>MNATLSVDGHVALLTLENSPLNIITAGMRPHLVAAITKVAADPEIRALVVTGAGERAFCAGADLNEEADLTPETVRRFLDDDCEIYDGLENLPIPVIAAINGHCMGGGLELALSCDIRVAADDALLRAAGVRVGLVVSTTRMTRLAGPAVAKDVILTGRTFTGAEAKSLGIVARSVPRADVLTTAMDTAREIAGRAPLAVRRAKQAIGEALDLPYAEAMERELQHFAELSATEDHKHAIAAFFARQTPQFKGR</sequence>
<evidence type="ECO:0000256" key="2">
    <source>
        <dbReference type="RuleBase" id="RU003707"/>
    </source>
</evidence>
<dbReference type="Pfam" id="PF00378">
    <property type="entry name" value="ECH_1"/>
    <property type="match status" value="1"/>
</dbReference>
<organism evidence="3 4">
    <name type="scientific">Sinosporangium siamense</name>
    <dbReference type="NCBI Taxonomy" id="1367973"/>
    <lineage>
        <taxon>Bacteria</taxon>
        <taxon>Bacillati</taxon>
        <taxon>Actinomycetota</taxon>
        <taxon>Actinomycetes</taxon>
        <taxon>Streptosporangiales</taxon>
        <taxon>Streptosporangiaceae</taxon>
        <taxon>Sinosporangium</taxon>
    </lineage>
</organism>
<evidence type="ECO:0000313" key="3">
    <source>
        <dbReference type="EMBL" id="GII95131.1"/>
    </source>
</evidence>
<dbReference type="RefSeq" id="WP_204030216.1">
    <property type="nucleotide sequence ID" value="NZ_BOOW01000034.1"/>
</dbReference>
<dbReference type="PROSITE" id="PS00166">
    <property type="entry name" value="ENOYL_COA_HYDRATASE"/>
    <property type="match status" value="1"/>
</dbReference>
<comment type="similarity">
    <text evidence="1 2">Belongs to the enoyl-CoA hydratase/isomerase family.</text>
</comment>
<dbReference type="Proteomes" id="UP000606172">
    <property type="component" value="Unassembled WGS sequence"/>
</dbReference>
<dbReference type="Gene3D" id="3.90.226.10">
    <property type="entry name" value="2-enoyl-CoA Hydratase, Chain A, domain 1"/>
    <property type="match status" value="1"/>
</dbReference>
<dbReference type="InterPro" id="IPR018376">
    <property type="entry name" value="Enoyl-CoA_hyd/isom_CS"/>
</dbReference>
<keyword evidence="4" id="KW-1185">Reference proteome</keyword>
<dbReference type="AlphaFoldDB" id="A0A919V9C0"/>
<accession>A0A919V9C0</accession>
<dbReference type="GO" id="GO:0006635">
    <property type="term" value="P:fatty acid beta-oxidation"/>
    <property type="evidence" value="ECO:0007669"/>
    <property type="project" value="TreeGrafter"/>
</dbReference>
<reference evidence="3" key="1">
    <citation type="submission" date="2021-01" db="EMBL/GenBank/DDBJ databases">
        <title>Whole genome shotgun sequence of Sinosporangium siamense NBRC 109515.</title>
        <authorList>
            <person name="Komaki H."/>
            <person name="Tamura T."/>
        </authorList>
    </citation>
    <scope>NUCLEOTIDE SEQUENCE</scope>
    <source>
        <strain evidence="3">NBRC 109515</strain>
    </source>
</reference>
<evidence type="ECO:0000313" key="4">
    <source>
        <dbReference type="Proteomes" id="UP000606172"/>
    </source>
</evidence>
<dbReference type="SUPFAM" id="SSF52096">
    <property type="entry name" value="ClpP/crotonase"/>
    <property type="match status" value="1"/>
</dbReference>
<dbReference type="InterPro" id="IPR029045">
    <property type="entry name" value="ClpP/crotonase-like_dom_sf"/>
</dbReference>
<dbReference type="PANTHER" id="PTHR11941">
    <property type="entry name" value="ENOYL-COA HYDRATASE-RELATED"/>
    <property type="match status" value="1"/>
</dbReference>
<dbReference type="EMBL" id="BOOW01000034">
    <property type="protein sequence ID" value="GII95131.1"/>
    <property type="molecule type" value="Genomic_DNA"/>
</dbReference>
<proteinExistence type="inferred from homology"/>